<evidence type="ECO:0000313" key="5">
    <source>
        <dbReference type="Proteomes" id="UP000321726"/>
    </source>
</evidence>
<dbReference type="Proteomes" id="UP000321726">
    <property type="component" value="Unassembled WGS sequence"/>
</dbReference>
<dbReference type="RefSeq" id="WP_073435283.1">
    <property type="nucleotide sequence ID" value="NZ_BJXU01000053.1"/>
</dbReference>
<dbReference type="AlphaFoldDB" id="A0A1M7G9V8"/>
<dbReference type="OrthoDB" id="1683318at2"/>
<proteinExistence type="predicted"/>
<keyword evidence="3" id="KW-0575">Peroxidase</keyword>
<dbReference type="SUPFAM" id="SSF69118">
    <property type="entry name" value="AhpD-like"/>
    <property type="match status" value="1"/>
</dbReference>
<dbReference type="Proteomes" id="UP000184123">
    <property type="component" value="Unassembled WGS sequence"/>
</dbReference>
<dbReference type="InterPro" id="IPR029032">
    <property type="entry name" value="AhpD-like"/>
</dbReference>
<protein>
    <submittedName>
        <fullName evidence="2">Alkyl hydroperoxide reductase AhpD</fullName>
    </submittedName>
    <submittedName>
        <fullName evidence="3">Alkylhydroperoxidase AhpD family core domain-containing protein</fullName>
    </submittedName>
</protein>
<sequence length="114" mass="12095">MMKDWNTHRETLMERIADYSTDSPGVLKGLMAIDGAAQQTGHLEPKVHELIALAVAVTTRCDGCISVHVKKAVGYGATRGEITEALGVAVALNAGAAMVYSAHVIEAYDQLPDS</sequence>
<evidence type="ECO:0000313" key="3">
    <source>
        <dbReference type="EMBL" id="SHM12888.1"/>
    </source>
</evidence>
<dbReference type="InterPro" id="IPR004675">
    <property type="entry name" value="AhpD_core"/>
</dbReference>
<dbReference type="PANTHER" id="PTHR33930">
    <property type="entry name" value="ALKYL HYDROPEROXIDE REDUCTASE AHPD"/>
    <property type="match status" value="1"/>
</dbReference>
<feature type="domain" description="Carboxymuconolactone decarboxylase-like" evidence="1">
    <location>
        <begin position="24"/>
        <end position="106"/>
    </location>
</feature>
<dbReference type="Gene3D" id="1.20.1290.10">
    <property type="entry name" value="AhpD-like"/>
    <property type="match status" value="1"/>
</dbReference>
<reference evidence="3 4" key="1">
    <citation type="submission" date="2016-11" db="EMBL/GenBank/DDBJ databases">
        <authorList>
            <person name="Jaros S."/>
            <person name="Januszkiewicz K."/>
            <person name="Wedrychowicz H."/>
        </authorList>
    </citation>
    <scope>NUCLEOTIDE SEQUENCE [LARGE SCALE GENOMIC DNA]</scope>
    <source>
        <strain evidence="3 4">DSM 4740</strain>
    </source>
</reference>
<gene>
    <name evidence="2" type="ORF">HCU01_16550</name>
    <name evidence="3" type="ORF">SAMN05660971_02248</name>
</gene>
<dbReference type="STRING" id="44933.SAMN05660971_02248"/>
<evidence type="ECO:0000259" key="1">
    <source>
        <dbReference type="Pfam" id="PF02627"/>
    </source>
</evidence>
<evidence type="ECO:0000313" key="4">
    <source>
        <dbReference type="Proteomes" id="UP000184123"/>
    </source>
</evidence>
<dbReference type="InterPro" id="IPR003779">
    <property type="entry name" value="CMD-like"/>
</dbReference>
<name>A0A1M7G9V8_9GAMM</name>
<dbReference type="Pfam" id="PF02627">
    <property type="entry name" value="CMD"/>
    <property type="match status" value="1"/>
</dbReference>
<dbReference type="EMBL" id="BJXU01000053">
    <property type="protein sequence ID" value="GEN23706.1"/>
    <property type="molecule type" value="Genomic_DNA"/>
</dbReference>
<dbReference type="GO" id="GO:0051920">
    <property type="term" value="F:peroxiredoxin activity"/>
    <property type="evidence" value="ECO:0007669"/>
    <property type="project" value="InterPro"/>
</dbReference>
<evidence type="ECO:0000313" key="2">
    <source>
        <dbReference type="EMBL" id="GEN23706.1"/>
    </source>
</evidence>
<keyword evidence="3" id="KW-0560">Oxidoreductase</keyword>
<accession>A0A1M7G9V8</accession>
<organism evidence="3 4">
    <name type="scientific">Halomonas cupida</name>
    <dbReference type="NCBI Taxonomy" id="44933"/>
    <lineage>
        <taxon>Bacteria</taxon>
        <taxon>Pseudomonadati</taxon>
        <taxon>Pseudomonadota</taxon>
        <taxon>Gammaproteobacteria</taxon>
        <taxon>Oceanospirillales</taxon>
        <taxon>Halomonadaceae</taxon>
        <taxon>Halomonas</taxon>
    </lineage>
</organism>
<dbReference type="NCBIfam" id="TIGR00778">
    <property type="entry name" value="ahpD_dom"/>
    <property type="match status" value="1"/>
</dbReference>
<reference evidence="2 5" key="2">
    <citation type="submission" date="2019-07" db="EMBL/GenBank/DDBJ databases">
        <title>Whole genome shotgun sequence of Halomonas cupida NBRC 102219.</title>
        <authorList>
            <person name="Hosoyama A."/>
            <person name="Uohara A."/>
            <person name="Ohji S."/>
            <person name="Ichikawa N."/>
        </authorList>
    </citation>
    <scope>NUCLEOTIDE SEQUENCE [LARGE SCALE GENOMIC DNA]</scope>
    <source>
        <strain evidence="2 5">NBRC 102219</strain>
    </source>
</reference>
<keyword evidence="5" id="KW-1185">Reference proteome</keyword>
<dbReference type="EMBL" id="FRCA01000005">
    <property type="protein sequence ID" value="SHM12888.1"/>
    <property type="molecule type" value="Genomic_DNA"/>
</dbReference>
<dbReference type="PANTHER" id="PTHR33930:SF2">
    <property type="entry name" value="BLR3452 PROTEIN"/>
    <property type="match status" value="1"/>
</dbReference>